<dbReference type="KEGG" id="pbv:AR543_p0138"/>
<dbReference type="RefSeq" id="WP_087071447.1">
    <property type="nucleotide sequence ID" value="NZ_CP021170.1"/>
</dbReference>
<dbReference type="EMBL" id="CP021170">
    <property type="protein sequence ID" value="ARR10746.1"/>
    <property type="molecule type" value="Genomic_DNA"/>
</dbReference>
<evidence type="ECO:0000259" key="3">
    <source>
        <dbReference type="Pfam" id="PF07705"/>
    </source>
</evidence>
<sequence>MFKKIGIMLVTVFFGITATHSYAAETPMLHKYFERDYDATGEFLAGVIPALDDSQVLTRPWELSRWTGIVNYPDGTSKKIQNYDVFNVKKAEGDTNFDKENGFGLVYKSPEALGELFDAFIQKPDGVTAKQIDYYRTMFSVNANDESYKKGNSFYYDIQRSSPFLRTAGIIQRMGYKFDQTKKISEDERQAIYEASKWPELKVVQSSQSFTLNYAAYGFSDRKIRIVATAKGAFPNLKRVVSLTEGKLISATKEKEADSIKVTDFDGLRKEFGEEIDVVLEDGYGRTAIQTVKLPAVSNLDFIPTSLSLTNSNQLWVKFKYKGDDFVTADYVNKRGIPMVAKITVTGPDGQTQKLQGMYTESSKNTANGQTYAFYMGKVNIGEQAGRYKIKAEVTINNPNHEDRALEYPAIAYENNSITDEWTRDYTDLIAQSVNSDPDRLSEGNKAQITAKVKNVGPDTQGSVLIRFTDNDETIYEVRKTLPANEVTTVGPFTWKGEGEGYHNIAVNVDPKEETNDVDFSNNIAYGSCLVVGKDGTAGACSGNSISKNWSVTYPTITGYKKNSKGKRKPIWKYKKVTYHESLKLNADVNTKQGIVTDPNNPKSSDEESRGSWEIIPWSKQNGKNPNHVTRAGYGFELKVKTDYATDWETKVPHGYENTAKPIGGKYYGPDEVKATIYNTRGQLVKTIKMEKTSGDRNNATWEFPKTTLVTESGKVYVDRKFMTDYKSPNGEYTIKILSSEAGRAGFSVCDTRKVEIYGSMYDDTQNLRTLDK</sequence>
<reference evidence="4 5" key="1">
    <citation type="journal article" date="2016" name="Int. J. Syst. Evol. Microbiol.">
        <title>Paenibacillus damxungensis sp. nov., isolated from raw yak (Bos grunniens) milk.</title>
        <authorList>
            <person name="Wu Z."/>
            <person name="Gao C."/>
            <person name="Han J."/>
            <person name="Liu Z."/>
        </authorList>
    </citation>
    <scope>NUCLEOTIDE SEQUENCE [LARGE SCALE GENOMIC DNA]</scope>
    <source>
        <strain evidence="4 5">BD3526</strain>
        <plasmid evidence="4 5">unnamed1</plasmid>
    </source>
</reference>
<dbReference type="Proteomes" id="UP000078148">
    <property type="component" value="Plasmid unnamed1"/>
</dbReference>
<dbReference type="InterPro" id="IPR011635">
    <property type="entry name" value="CARDB"/>
</dbReference>
<keyword evidence="4" id="KW-0614">Plasmid</keyword>
<dbReference type="Pfam" id="PF07705">
    <property type="entry name" value="CARDB"/>
    <property type="match status" value="1"/>
</dbReference>
<proteinExistence type="predicted"/>
<accession>A0A1X9T4E9</accession>
<gene>
    <name evidence="4" type="ORF">AR543_p0138</name>
</gene>
<keyword evidence="2" id="KW-0732">Signal</keyword>
<dbReference type="OrthoDB" id="2655570at2"/>
<keyword evidence="5" id="KW-1185">Reference proteome</keyword>
<dbReference type="Gene3D" id="2.60.40.10">
    <property type="entry name" value="Immunoglobulins"/>
    <property type="match status" value="1"/>
</dbReference>
<evidence type="ECO:0000256" key="1">
    <source>
        <dbReference type="SAM" id="MobiDB-lite"/>
    </source>
</evidence>
<evidence type="ECO:0000313" key="5">
    <source>
        <dbReference type="Proteomes" id="UP000078148"/>
    </source>
</evidence>
<feature type="signal peptide" evidence="2">
    <location>
        <begin position="1"/>
        <end position="23"/>
    </location>
</feature>
<feature type="compositionally biased region" description="Polar residues" evidence="1">
    <location>
        <begin position="592"/>
        <end position="603"/>
    </location>
</feature>
<evidence type="ECO:0000313" key="4">
    <source>
        <dbReference type="EMBL" id="ARR10746.1"/>
    </source>
</evidence>
<feature type="domain" description="CARDB" evidence="3">
    <location>
        <begin position="428"/>
        <end position="524"/>
    </location>
</feature>
<dbReference type="AlphaFoldDB" id="A0A1X9T4E9"/>
<evidence type="ECO:0000256" key="2">
    <source>
        <dbReference type="SAM" id="SignalP"/>
    </source>
</evidence>
<feature type="region of interest" description="Disordered" evidence="1">
    <location>
        <begin position="592"/>
        <end position="611"/>
    </location>
</feature>
<name>A0A1X9T4E9_9BACL</name>
<organism evidence="4 5">
    <name type="scientific">Paenibacillus bovis</name>
    <dbReference type="NCBI Taxonomy" id="1616788"/>
    <lineage>
        <taxon>Bacteria</taxon>
        <taxon>Bacillati</taxon>
        <taxon>Bacillota</taxon>
        <taxon>Bacilli</taxon>
        <taxon>Bacillales</taxon>
        <taxon>Paenibacillaceae</taxon>
        <taxon>Paenibacillus</taxon>
    </lineage>
</organism>
<feature type="chain" id="PRO_5013390378" description="CARDB domain-containing protein" evidence="2">
    <location>
        <begin position="24"/>
        <end position="773"/>
    </location>
</feature>
<dbReference type="InterPro" id="IPR013783">
    <property type="entry name" value="Ig-like_fold"/>
</dbReference>
<protein>
    <recommendedName>
        <fullName evidence="3">CARDB domain-containing protein</fullName>
    </recommendedName>
</protein>
<geneLocation type="plasmid" evidence="4 5">
    <name>unnamed1</name>
</geneLocation>